<organism evidence="2 3">
    <name type="scientific">Hibiscus sabdariffa</name>
    <name type="common">roselle</name>
    <dbReference type="NCBI Taxonomy" id="183260"/>
    <lineage>
        <taxon>Eukaryota</taxon>
        <taxon>Viridiplantae</taxon>
        <taxon>Streptophyta</taxon>
        <taxon>Embryophyta</taxon>
        <taxon>Tracheophyta</taxon>
        <taxon>Spermatophyta</taxon>
        <taxon>Magnoliopsida</taxon>
        <taxon>eudicotyledons</taxon>
        <taxon>Gunneridae</taxon>
        <taxon>Pentapetalae</taxon>
        <taxon>rosids</taxon>
        <taxon>malvids</taxon>
        <taxon>Malvales</taxon>
        <taxon>Malvaceae</taxon>
        <taxon>Malvoideae</taxon>
        <taxon>Hibiscus</taxon>
    </lineage>
</organism>
<keyword evidence="1" id="KW-0812">Transmembrane</keyword>
<keyword evidence="3" id="KW-1185">Reference proteome</keyword>
<sequence length="142" mass="15605">MVGVCHVTLKKALLLQQVWETTASNIIMVSATGNDGPLYGTLNNPADTKVVLLVSVALINDNSLIFIMWHDYFLGDSFFIASFMMLIHAQRFYLMIDYLCSYGGVKPDGVDGHVVAGAVCLLLGFIPKSKTKEILNSCMLQE</sequence>
<dbReference type="InterPro" id="IPR036852">
    <property type="entry name" value="Peptidase_S8/S53_dom_sf"/>
</dbReference>
<keyword evidence="1" id="KW-1133">Transmembrane helix</keyword>
<dbReference type="EMBL" id="JBBPBM010000046">
    <property type="protein sequence ID" value="KAK8521731.1"/>
    <property type="molecule type" value="Genomic_DNA"/>
</dbReference>
<gene>
    <name evidence="2" type="ORF">V6N12_066318</name>
</gene>
<name>A0ABR2CPR4_9ROSI</name>
<dbReference type="Proteomes" id="UP001472677">
    <property type="component" value="Unassembled WGS sequence"/>
</dbReference>
<feature type="transmembrane region" description="Helical" evidence="1">
    <location>
        <begin position="72"/>
        <end position="89"/>
    </location>
</feature>
<accession>A0ABR2CPR4</accession>
<evidence type="ECO:0000313" key="3">
    <source>
        <dbReference type="Proteomes" id="UP001472677"/>
    </source>
</evidence>
<keyword evidence="1" id="KW-0472">Membrane</keyword>
<evidence type="ECO:0000256" key="1">
    <source>
        <dbReference type="SAM" id="Phobius"/>
    </source>
</evidence>
<evidence type="ECO:0008006" key="4">
    <source>
        <dbReference type="Google" id="ProtNLM"/>
    </source>
</evidence>
<comment type="caution">
    <text evidence="2">The sequence shown here is derived from an EMBL/GenBank/DDBJ whole genome shotgun (WGS) entry which is preliminary data.</text>
</comment>
<protein>
    <recommendedName>
        <fullName evidence="4">Peptidase S8/S53 domain-containing protein</fullName>
    </recommendedName>
</protein>
<dbReference type="SUPFAM" id="SSF52743">
    <property type="entry name" value="Subtilisin-like"/>
    <property type="match status" value="1"/>
</dbReference>
<reference evidence="2 3" key="1">
    <citation type="journal article" date="2024" name="G3 (Bethesda)">
        <title>Genome assembly of Hibiscus sabdariffa L. provides insights into metabolisms of medicinal natural products.</title>
        <authorList>
            <person name="Kim T."/>
        </authorList>
    </citation>
    <scope>NUCLEOTIDE SEQUENCE [LARGE SCALE GENOMIC DNA]</scope>
    <source>
        <strain evidence="2">TK-2024</strain>
        <tissue evidence="2">Old leaves</tissue>
    </source>
</reference>
<proteinExistence type="predicted"/>
<evidence type="ECO:0000313" key="2">
    <source>
        <dbReference type="EMBL" id="KAK8521731.1"/>
    </source>
</evidence>
<feature type="transmembrane region" description="Helical" evidence="1">
    <location>
        <begin position="109"/>
        <end position="126"/>
    </location>
</feature>